<proteinExistence type="predicted"/>
<name>A0A1X7U9V8_AMPQE</name>
<accession>A0A1X7U9V8</accession>
<reference evidence="1" key="1">
    <citation type="submission" date="2017-05" db="UniProtKB">
        <authorList>
            <consortium name="EnsemblMetazoa"/>
        </authorList>
    </citation>
    <scope>IDENTIFICATION</scope>
</reference>
<sequence length="62" mass="6897">MKKIQEVLEIAIEPDTEVEKVVCCEEVLGPNKYSGILHYMAPVILGCIFRKRSISTQCQAGS</sequence>
<evidence type="ECO:0000313" key="1">
    <source>
        <dbReference type="EnsemblMetazoa" id="Aqu2.1.24246_001"/>
    </source>
</evidence>
<dbReference type="AlphaFoldDB" id="A0A1X7U9V8"/>
<dbReference type="InParanoid" id="A0A1X7U9V8"/>
<organism evidence="1">
    <name type="scientific">Amphimedon queenslandica</name>
    <name type="common">Sponge</name>
    <dbReference type="NCBI Taxonomy" id="400682"/>
    <lineage>
        <taxon>Eukaryota</taxon>
        <taxon>Metazoa</taxon>
        <taxon>Porifera</taxon>
        <taxon>Demospongiae</taxon>
        <taxon>Heteroscleromorpha</taxon>
        <taxon>Haplosclerida</taxon>
        <taxon>Niphatidae</taxon>
        <taxon>Amphimedon</taxon>
    </lineage>
</organism>
<protein>
    <submittedName>
        <fullName evidence="1">Uncharacterized protein</fullName>
    </submittedName>
</protein>
<dbReference type="EnsemblMetazoa" id="Aqu2.1.24246_001">
    <property type="protein sequence ID" value="Aqu2.1.24246_001"/>
    <property type="gene ID" value="Aqu2.1.24246"/>
</dbReference>